<evidence type="ECO:0000256" key="1">
    <source>
        <dbReference type="SAM" id="MobiDB-lite"/>
    </source>
</evidence>
<dbReference type="InterPro" id="IPR018724">
    <property type="entry name" value="2OG-Fe_dioxygenase"/>
</dbReference>
<feature type="region of interest" description="Disordered" evidence="1">
    <location>
        <begin position="1"/>
        <end position="28"/>
    </location>
</feature>
<gene>
    <name evidence="2" type="ORF">POL72_44985</name>
</gene>
<evidence type="ECO:0000313" key="2">
    <source>
        <dbReference type="EMBL" id="MDC0684955.1"/>
    </source>
</evidence>
<proteinExistence type="predicted"/>
<dbReference type="GO" id="GO:0051213">
    <property type="term" value="F:dioxygenase activity"/>
    <property type="evidence" value="ECO:0007669"/>
    <property type="project" value="UniProtKB-KW"/>
</dbReference>
<evidence type="ECO:0000313" key="3">
    <source>
        <dbReference type="Proteomes" id="UP001217485"/>
    </source>
</evidence>
<dbReference type="Proteomes" id="UP001217485">
    <property type="component" value="Unassembled WGS sequence"/>
</dbReference>
<keyword evidence="3" id="KW-1185">Reference proteome</keyword>
<keyword evidence="2" id="KW-0223">Dioxygenase</keyword>
<dbReference type="Gene3D" id="2.60.120.620">
    <property type="entry name" value="q2cbj1_9rhob like domain"/>
    <property type="match status" value="1"/>
</dbReference>
<keyword evidence="2" id="KW-0560">Oxidoreductase</keyword>
<dbReference type="EMBL" id="JAQNDK010000006">
    <property type="protein sequence ID" value="MDC0684955.1"/>
    <property type="molecule type" value="Genomic_DNA"/>
</dbReference>
<dbReference type="Pfam" id="PF10014">
    <property type="entry name" value="2OG-Fe_Oxy_2"/>
    <property type="match status" value="1"/>
</dbReference>
<accession>A0ABT5CGJ8</accession>
<organism evidence="2 3">
    <name type="scientific">Sorangium atrum</name>
    <dbReference type="NCBI Taxonomy" id="2995308"/>
    <lineage>
        <taxon>Bacteria</taxon>
        <taxon>Pseudomonadati</taxon>
        <taxon>Myxococcota</taxon>
        <taxon>Polyangia</taxon>
        <taxon>Polyangiales</taxon>
        <taxon>Polyangiaceae</taxon>
        <taxon>Sorangium</taxon>
    </lineage>
</organism>
<reference evidence="2 3" key="1">
    <citation type="submission" date="2023-01" db="EMBL/GenBank/DDBJ databases">
        <title>Minimal conservation of predation-associated metabolite biosynthetic gene clusters underscores biosynthetic potential of Myxococcota including descriptions for ten novel species: Archangium lansinium sp. nov., Myxococcus landrumus sp. nov., Nannocystis bai.</title>
        <authorList>
            <person name="Ahearne A."/>
            <person name="Stevens C."/>
            <person name="Dowd S."/>
        </authorList>
    </citation>
    <scope>NUCLEOTIDE SEQUENCE [LARGE SCALE GENOMIC DNA]</scope>
    <source>
        <strain evidence="2 3">WIWO2</strain>
    </source>
</reference>
<name>A0ABT5CGJ8_9BACT</name>
<comment type="caution">
    <text evidence="2">The sequence shown here is derived from an EMBL/GenBank/DDBJ whole genome shotgun (WGS) entry which is preliminary data.</text>
</comment>
<sequence length="326" mass="35905">MPPRNTTPSEHAYLASWGRADSRAPRRKSDIGPNGALWIVTPRSVARVAEGGWRVYQRPARPPKPALRRCSTGSAAGCLVNSQAMELTPAFTYPAQVPVLLRQQGYAVLSPQGVAELTGCDLGELHALRPSWDDLPPDRYLKDGGRYRSRRHSCFVVEGGAVRQAPRRAHWQPVEYNALHGGMQRWFEPMQPQVVDPPAWARLLRALGQVASGRKGEQPWFVEAHQFRIDTQGGIGRPTPEGAHRDGVDLVAVFLVGREGIKGGETRVFQADGPAGQRFTLTEPWSLLLLDDERVIHETTPIQPAGELGHRDTLVLTYRAGGFQGA</sequence>
<protein>
    <submittedName>
        <fullName evidence="2">2OG-Fe dioxygenase family protein</fullName>
    </submittedName>
</protein>